<dbReference type="InterPro" id="IPR016898">
    <property type="entry name" value="Polyphosphate_phosphotransfera"/>
</dbReference>
<dbReference type="InterPro" id="IPR027417">
    <property type="entry name" value="P-loop_NTPase"/>
</dbReference>
<dbReference type="Gene3D" id="3.40.50.300">
    <property type="entry name" value="P-loop containing nucleotide triphosphate hydrolases"/>
    <property type="match status" value="1"/>
</dbReference>
<dbReference type="SUPFAM" id="SSF52540">
    <property type="entry name" value="P-loop containing nucleoside triphosphate hydrolases"/>
    <property type="match status" value="1"/>
</dbReference>
<evidence type="ECO:0000256" key="2">
    <source>
        <dbReference type="ARBA" id="ARBA00022679"/>
    </source>
</evidence>
<evidence type="ECO:0000256" key="3">
    <source>
        <dbReference type="ARBA" id="ARBA00022777"/>
    </source>
</evidence>
<evidence type="ECO:0000259" key="4">
    <source>
        <dbReference type="Pfam" id="PF03976"/>
    </source>
</evidence>
<accession>A0A967ACY1</accession>
<dbReference type="AlphaFoldDB" id="A0A967ACY1"/>
<proteinExistence type="inferred from homology"/>
<dbReference type="InterPro" id="IPR022300">
    <property type="entry name" value="PPK2-rel_1"/>
</dbReference>
<dbReference type="PANTHER" id="PTHR34383">
    <property type="entry name" value="POLYPHOSPHATE:AMP PHOSPHOTRANSFERASE-RELATED"/>
    <property type="match status" value="1"/>
</dbReference>
<dbReference type="EMBL" id="JAANAS010000013">
    <property type="protein sequence ID" value="NGZ89008.1"/>
    <property type="molecule type" value="Genomic_DNA"/>
</dbReference>
<gene>
    <name evidence="5" type="ORF">G7034_01930</name>
</gene>
<dbReference type="RefSeq" id="WP_166399277.1">
    <property type="nucleotide sequence ID" value="NZ_JAANAS010000013.1"/>
</dbReference>
<reference evidence="5" key="1">
    <citation type="submission" date="2020-03" db="EMBL/GenBank/DDBJ databases">
        <title>Psychroflexus Maritimus sp. nov., isolate from marine sediment.</title>
        <authorList>
            <person name="Zhong Y.-L."/>
        </authorList>
    </citation>
    <scope>NUCLEOTIDE SEQUENCE</scope>
    <source>
        <strain evidence="5">C1</strain>
    </source>
</reference>
<feature type="domain" description="Polyphosphate kinase-2-related" evidence="4">
    <location>
        <begin position="28"/>
        <end position="264"/>
    </location>
</feature>
<dbReference type="Proteomes" id="UP000643701">
    <property type="component" value="Unassembled WGS sequence"/>
</dbReference>
<dbReference type="PIRSF" id="PIRSF028756">
    <property type="entry name" value="PPK2_prd"/>
    <property type="match status" value="1"/>
</dbReference>
<name>A0A967ACY1_9FLAO</name>
<keyword evidence="6" id="KW-1185">Reference proteome</keyword>
<evidence type="ECO:0000313" key="5">
    <source>
        <dbReference type="EMBL" id="NGZ89008.1"/>
    </source>
</evidence>
<keyword evidence="3 5" id="KW-0418">Kinase</keyword>
<dbReference type="Pfam" id="PF03976">
    <property type="entry name" value="PPK2"/>
    <property type="match status" value="1"/>
</dbReference>
<dbReference type="GO" id="GO:0008976">
    <property type="term" value="F:polyphosphate kinase activity"/>
    <property type="evidence" value="ECO:0007669"/>
    <property type="project" value="InterPro"/>
</dbReference>
<comment type="similarity">
    <text evidence="1">Belongs to the polyphosphate kinase 2 (PPK2) family. Class I subfamily.</text>
</comment>
<dbReference type="NCBIfam" id="TIGR03709">
    <property type="entry name" value="PPK2_rel_1"/>
    <property type="match status" value="1"/>
</dbReference>
<sequence>MQFYKKDFLVKSDFQLRKQPTTINTNYSSKQLKKELKKVRNELGELQNILYAHAKYGVLICFQGMDSSGKDSLIREVFKDFNIRGVVAHSFKKPSEKELKHDFLWRHYKALPEQGKFSVFNRSHYENVLISQIHPKIVLNENLPHINSVEDITPQFWETRISQINNFEQTISENGIIVMKFFLNISKDEQRQRLLRRLEKPNKNWKFAPEDIEERKLWNQYLDVYEDVMRKTSYPHASWYSIPSDQKQLSRLIVAKIILEVMKSYTDIKNPPVTHRVKENLETYMKDLQA</sequence>
<comment type="caution">
    <text evidence="5">The sequence shown here is derived from an EMBL/GenBank/DDBJ whole genome shotgun (WGS) entry which is preliminary data.</text>
</comment>
<evidence type="ECO:0000313" key="6">
    <source>
        <dbReference type="Proteomes" id="UP000643701"/>
    </source>
</evidence>
<protein>
    <submittedName>
        <fullName evidence="5">Polyphosphate kinase 2 family protein</fullName>
    </submittedName>
</protein>
<dbReference type="InterPro" id="IPR022488">
    <property type="entry name" value="PPK2-related"/>
</dbReference>
<organism evidence="5 6">
    <name type="scientific">Psychroflexus maritimus</name>
    <dbReference type="NCBI Taxonomy" id="2714865"/>
    <lineage>
        <taxon>Bacteria</taxon>
        <taxon>Pseudomonadati</taxon>
        <taxon>Bacteroidota</taxon>
        <taxon>Flavobacteriia</taxon>
        <taxon>Flavobacteriales</taxon>
        <taxon>Flavobacteriaceae</taxon>
        <taxon>Psychroflexus</taxon>
    </lineage>
</organism>
<keyword evidence="2" id="KW-0808">Transferase</keyword>
<dbReference type="PANTHER" id="PTHR34383:SF3">
    <property type="entry name" value="POLYPHOSPHATE:AMP PHOSPHOTRANSFERASE"/>
    <property type="match status" value="1"/>
</dbReference>
<evidence type="ECO:0000256" key="1">
    <source>
        <dbReference type="ARBA" id="ARBA00009924"/>
    </source>
</evidence>
<dbReference type="GO" id="GO:0006797">
    <property type="term" value="P:polyphosphate metabolic process"/>
    <property type="evidence" value="ECO:0007669"/>
    <property type="project" value="InterPro"/>
</dbReference>